<reference evidence="1" key="1">
    <citation type="submission" date="2021-05" db="EMBL/GenBank/DDBJ databases">
        <authorList>
            <person name="Alioto T."/>
            <person name="Alioto T."/>
            <person name="Gomez Garrido J."/>
        </authorList>
    </citation>
    <scope>NUCLEOTIDE SEQUENCE</scope>
</reference>
<name>A0A8D8RCW1_9HEMI</name>
<accession>A0A8D8RCW1</accession>
<dbReference type="EMBL" id="HBUF01304269">
    <property type="protein sequence ID" value="CAG6691708.1"/>
    <property type="molecule type" value="Transcribed_RNA"/>
</dbReference>
<protein>
    <submittedName>
        <fullName evidence="1">Uncharacterized protein</fullName>
    </submittedName>
</protein>
<proteinExistence type="predicted"/>
<dbReference type="AlphaFoldDB" id="A0A8D8RCW1"/>
<evidence type="ECO:0000313" key="1">
    <source>
        <dbReference type="EMBL" id="CAG6646377.1"/>
    </source>
</evidence>
<sequence>MESTVSTKKMVNIRRIHLVEVKGDKDLRVLFTKLKTENNMLQEGKKVTTAVSVTETRNIVRKTMKIIFHEENMEMDFFVPKNTSLQHKKLSLEKKDRKHEAVVIKTNVSTYADIMRSIRSVFEPENVGVNVGPIKLNKHNNVVIETDDGQAGILHKEIATRIQGIETKVVGQNTTVDIDASMNGKQIEDCIRKETREFETVVRNVRTARSGTQVATVIMSQTAADKLLKNGDIKIGMIGRTRCRVKPKVDIIRCFNCLKMGQHSAICRDTLFL</sequence>
<organism evidence="1">
    <name type="scientific">Cacopsylla melanoneura</name>
    <dbReference type="NCBI Taxonomy" id="428564"/>
    <lineage>
        <taxon>Eukaryota</taxon>
        <taxon>Metazoa</taxon>
        <taxon>Ecdysozoa</taxon>
        <taxon>Arthropoda</taxon>
        <taxon>Hexapoda</taxon>
        <taxon>Insecta</taxon>
        <taxon>Pterygota</taxon>
        <taxon>Neoptera</taxon>
        <taxon>Paraneoptera</taxon>
        <taxon>Hemiptera</taxon>
        <taxon>Sternorrhyncha</taxon>
        <taxon>Psylloidea</taxon>
        <taxon>Psyllidae</taxon>
        <taxon>Psyllinae</taxon>
        <taxon>Cacopsylla</taxon>
    </lineage>
</organism>
<dbReference type="EMBL" id="HBUF01141391">
    <property type="protein sequence ID" value="CAG6646377.1"/>
    <property type="molecule type" value="Transcribed_RNA"/>
</dbReference>